<keyword evidence="4" id="KW-0132">Cell division</keyword>
<dbReference type="AlphaFoldDB" id="A0AAD8VGT3"/>
<reference evidence="11" key="1">
    <citation type="submission" date="2023-07" db="EMBL/GenBank/DDBJ databases">
        <title>A chromosome-level genome assembly of Lolium multiflorum.</title>
        <authorList>
            <person name="Chen Y."/>
            <person name="Copetti D."/>
            <person name="Kolliker R."/>
            <person name="Studer B."/>
        </authorList>
    </citation>
    <scope>NUCLEOTIDE SEQUENCE</scope>
    <source>
        <strain evidence="11">02402/16</strain>
        <tissue evidence="11">Leaf</tissue>
    </source>
</reference>
<keyword evidence="2" id="KW-0217">Developmental protein</keyword>
<dbReference type="InterPro" id="IPR010369">
    <property type="entry name" value="SOK"/>
</dbReference>
<organism evidence="11 12">
    <name type="scientific">Lolium multiflorum</name>
    <name type="common">Italian ryegrass</name>
    <name type="synonym">Lolium perenne subsp. multiflorum</name>
    <dbReference type="NCBI Taxonomy" id="4521"/>
    <lineage>
        <taxon>Eukaryota</taxon>
        <taxon>Viridiplantae</taxon>
        <taxon>Streptophyta</taxon>
        <taxon>Embryophyta</taxon>
        <taxon>Tracheophyta</taxon>
        <taxon>Spermatophyta</taxon>
        <taxon>Magnoliopsida</taxon>
        <taxon>Liliopsida</taxon>
        <taxon>Poales</taxon>
        <taxon>Poaceae</taxon>
        <taxon>BOP clade</taxon>
        <taxon>Pooideae</taxon>
        <taxon>Poodae</taxon>
        <taxon>Poeae</taxon>
        <taxon>Poeae Chloroplast Group 2 (Poeae type)</taxon>
        <taxon>Loliodinae</taxon>
        <taxon>Loliinae</taxon>
        <taxon>Lolium</taxon>
    </lineage>
</organism>
<evidence type="ECO:0000313" key="11">
    <source>
        <dbReference type="EMBL" id="KAK1607127.1"/>
    </source>
</evidence>
<comment type="subcellular location">
    <subcellularLocation>
        <location evidence="1">Cell membrane</location>
        <topology evidence="1">Peripheral membrane protein</topology>
        <orientation evidence="1">Cytoplasmic side</orientation>
    </subcellularLocation>
</comment>
<feature type="compositionally biased region" description="Low complexity" evidence="9">
    <location>
        <begin position="183"/>
        <end position="221"/>
    </location>
</feature>
<sequence length="609" mass="66499">MEGRARRRGTGAGAGTSTSPGRNKVWVEPPGKSHSHHHPPRRSPPPPAPPAAAKRVAVVYYLSRSRHLEHPHFIEVPLANPEAGLYLRDVIDRLNVLRGKGMAAMYSWSCKRSYKNGFVWHDISEDDLVLPAQGNEYILKGSELLDRSPPDRQQNGVSSTKAESPKHPQEESPQSRGSQEGCSSSSSPSAVTKAASPPAPAQQPQQLAKSAVVAPSSSASTSREDEHCRTTHSGSSGNLSPEPAGTNAPLSESSSPGPSEYRVCKPIGAQDASTQTDDSERDVPRRRARTARICTEDGSSDAEIQECHETTIQASPKGPEIVQESPQVCSSDDSPGDRVETLESLIRAEASRRSTYNKVLEEEHLYCPMGVKLKPANLLMQIITCGSISVKDHRGFGLIPSYRPRFTQVEFPSPMFSTPMAIRHLDSVPCSTRTIGVRVPESEYLAGSLVEANKQQESGKGEITTLKRSSSYDEDRVYRAPDPRRDMESLAESSSFRCLPQTVKVISCKQSRSGTTFSPYSDVRNSSGQQECSTRSSPLGSSSRSASNRMTDPLGKLSSSREESFYEERDKMIRIEERLASGARVIIQSAPLCEDSDDSTESLNMHIYC</sequence>
<feature type="compositionally biased region" description="Polar residues" evidence="9">
    <location>
        <begin position="171"/>
        <end position="182"/>
    </location>
</feature>
<evidence type="ECO:0000256" key="4">
    <source>
        <dbReference type="ARBA" id="ARBA00022618"/>
    </source>
</evidence>
<dbReference type="EMBL" id="JAUUTY010000007">
    <property type="protein sequence ID" value="KAK1607127.1"/>
    <property type="molecule type" value="Genomic_DNA"/>
</dbReference>
<protein>
    <recommendedName>
        <fullName evidence="10">SOSEKI DIX-like domain-containing protein</fullName>
    </recommendedName>
</protein>
<dbReference type="Pfam" id="PF06136">
    <property type="entry name" value="SOK"/>
    <property type="match status" value="1"/>
</dbReference>
<dbReference type="GO" id="GO:0051302">
    <property type="term" value="P:regulation of cell division"/>
    <property type="evidence" value="ECO:0007669"/>
    <property type="project" value="UniProtKB-ARBA"/>
</dbReference>
<evidence type="ECO:0000256" key="6">
    <source>
        <dbReference type="ARBA" id="ARBA00023306"/>
    </source>
</evidence>
<comment type="similarity">
    <text evidence="7">Belongs to the SOSEKI family.</text>
</comment>
<evidence type="ECO:0000256" key="3">
    <source>
        <dbReference type="ARBA" id="ARBA00022475"/>
    </source>
</evidence>
<comment type="subunit">
    <text evidence="8">Homodimer. Forms long polymer filaments with other SOKs proteins polymers (e.g. SOK1, SOK2, SOK3 and SOK4) crucial for polar localization and biological activity. Binds to ANGUSTIFOLIA (AN).</text>
</comment>
<feature type="compositionally biased region" description="Polar residues" evidence="9">
    <location>
        <begin position="324"/>
        <end position="333"/>
    </location>
</feature>
<evidence type="ECO:0000256" key="9">
    <source>
        <dbReference type="SAM" id="MobiDB-lite"/>
    </source>
</evidence>
<dbReference type="InterPro" id="IPR021182">
    <property type="entry name" value="SOK_magnoliopsida"/>
</dbReference>
<keyword evidence="5" id="KW-0472">Membrane</keyword>
<feature type="compositionally biased region" description="Polar residues" evidence="9">
    <location>
        <begin position="151"/>
        <end position="162"/>
    </location>
</feature>
<evidence type="ECO:0000259" key="10">
    <source>
        <dbReference type="Pfam" id="PF06136"/>
    </source>
</evidence>
<feature type="region of interest" description="Disordered" evidence="9">
    <location>
        <begin position="1"/>
        <end position="51"/>
    </location>
</feature>
<evidence type="ECO:0000256" key="7">
    <source>
        <dbReference type="ARBA" id="ARBA00024211"/>
    </source>
</evidence>
<evidence type="ECO:0000256" key="2">
    <source>
        <dbReference type="ARBA" id="ARBA00022473"/>
    </source>
</evidence>
<feature type="region of interest" description="Disordered" evidence="9">
    <location>
        <begin position="515"/>
        <end position="566"/>
    </location>
</feature>
<dbReference type="GO" id="GO:0051301">
    <property type="term" value="P:cell division"/>
    <property type="evidence" value="ECO:0007669"/>
    <property type="project" value="UniProtKB-KW"/>
</dbReference>
<dbReference type="PANTHER" id="PTHR31083:SF48">
    <property type="entry name" value="OS08G0561600 PROTEIN"/>
    <property type="match status" value="1"/>
</dbReference>
<feature type="region of interest" description="Disordered" evidence="9">
    <location>
        <begin position="142"/>
        <end position="287"/>
    </location>
</feature>
<evidence type="ECO:0000313" key="12">
    <source>
        <dbReference type="Proteomes" id="UP001231189"/>
    </source>
</evidence>
<dbReference type="GO" id="GO:2000067">
    <property type="term" value="P:regulation of root morphogenesis"/>
    <property type="evidence" value="ECO:0007669"/>
    <property type="project" value="UniProtKB-ARBA"/>
</dbReference>
<feature type="compositionally biased region" description="Basic and acidic residues" evidence="9">
    <location>
        <begin position="470"/>
        <end position="488"/>
    </location>
</feature>
<dbReference type="GO" id="GO:0090708">
    <property type="term" value="P:specification of plant organ axis polarity"/>
    <property type="evidence" value="ECO:0007669"/>
    <property type="project" value="UniProtKB-ARBA"/>
</dbReference>
<feature type="compositionally biased region" description="Polar residues" evidence="9">
    <location>
        <begin position="515"/>
        <end position="532"/>
    </location>
</feature>
<feature type="region of interest" description="Disordered" evidence="9">
    <location>
        <begin position="456"/>
        <end position="493"/>
    </location>
</feature>
<feature type="compositionally biased region" description="Low complexity" evidence="9">
    <location>
        <begin position="251"/>
        <end position="260"/>
    </location>
</feature>
<gene>
    <name evidence="11" type="ORF">QYE76_030800</name>
</gene>
<name>A0AAD8VGT3_LOLMU</name>
<keyword evidence="12" id="KW-1185">Reference proteome</keyword>
<dbReference type="GO" id="GO:0005886">
    <property type="term" value="C:plasma membrane"/>
    <property type="evidence" value="ECO:0007669"/>
    <property type="project" value="UniProtKB-SubCell"/>
</dbReference>
<feature type="region of interest" description="Disordered" evidence="9">
    <location>
        <begin position="318"/>
        <end position="337"/>
    </location>
</feature>
<dbReference type="Proteomes" id="UP001231189">
    <property type="component" value="Unassembled WGS sequence"/>
</dbReference>
<comment type="caution">
    <text evidence="11">The sequence shown here is derived from an EMBL/GenBank/DDBJ whole genome shotgun (WGS) entry which is preliminary data.</text>
</comment>
<proteinExistence type="inferred from homology"/>
<dbReference type="InterPro" id="IPR048351">
    <property type="entry name" value="SOK_DIX"/>
</dbReference>
<evidence type="ECO:0000256" key="1">
    <source>
        <dbReference type="ARBA" id="ARBA00004413"/>
    </source>
</evidence>
<keyword evidence="3" id="KW-1003">Cell membrane</keyword>
<evidence type="ECO:0000256" key="5">
    <source>
        <dbReference type="ARBA" id="ARBA00023136"/>
    </source>
</evidence>
<dbReference type="GO" id="GO:0051258">
    <property type="term" value="P:protein polymerization"/>
    <property type="evidence" value="ECO:0007669"/>
    <property type="project" value="UniProtKB-ARBA"/>
</dbReference>
<keyword evidence="6" id="KW-0131">Cell cycle</keyword>
<accession>A0AAD8VGT3</accession>
<dbReference type="PANTHER" id="PTHR31083">
    <property type="entry name" value="UPSTREAM OF FLC PROTEIN (DUF966)"/>
    <property type="match status" value="1"/>
</dbReference>
<evidence type="ECO:0000256" key="8">
    <source>
        <dbReference type="ARBA" id="ARBA00046534"/>
    </source>
</evidence>
<feature type="domain" description="SOSEKI DIX-like" evidence="10">
    <location>
        <begin position="56"/>
        <end position="145"/>
    </location>
</feature>
<feature type="compositionally biased region" description="Low complexity" evidence="9">
    <location>
        <begin position="533"/>
        <end position="549"/>
    </location>
</feature>
<dbReference type="PIRSF" id="PIRSF031043">
    <property type="entry name" value="UCP031043"/>
    <property type="match status" value="1"/>
</dbReference>